<evidence type="ECO:0008006" key="4">
    <source>
        <dbReference type="Google" id="ProtNLM"/>
    </source>
</evidence>
<organism evidence="2 3">
    <name type="scientific">Psophocarpus tetragonolobus</name>
    <name type="common">Winged bean</name>
    <name type="synonym">Dolichos tetragonolobus</name>
    <dbReference type="NCBI Taxonomy" id="3891"/>
    <lineage>
        <taxon>Eukaryota</taxon>
        <taxon>Viridiplantae</taxon>
        <taxon>Streptophyta</taxon>
        <taxon>Embryophyta</taxon>
        <taxon>Tracheophyta</taxon>
        <taxon>Spermatophyta</taxon>
        <taxon>Magnoliopsida</taxon>
        <taxon>eudicotyledons</taxon>
        <taxon>Gunneridae</taxon>
        <taxon>Pentapetalae</taxon>
        <taxon>rosids</taxon>
        <taxon>fabids</taxon>
        <taxon>Fabales</taxon>
        <taxon>Fabaceae</taxon>
        <taxon>Papilionoideae</taxon>
        <taxon>50 kb inversion clade</taxon>
        <taxon>NPAAA clade</taxon>
        <taxon>indigoferoid/millettioid clade</taxon>
        <taxon>Phaseoleae</taxon>
        <taxon>Psophocarpus</taxon>
    </lineage>
</organism>
<evidence type="ECO:0000313" key="3">
    <source>
        <dbReference type="Proteomes" id="UP001386955"/>
    </source>
</evidence>
<dbReference type="AlphaFoldDB" id="A0AAN9S121"/>
<keyword evidence="1" id="KW-0732">Signal</keyword>
<feature type="signal peptide" evidence="1">
    <location>
        <begin position="1"/>
        <end position="19"/>
    </location>
</feature>
<sequence length="95" mass="10080">MNWIGIALALRLCCLTSHPTFTLLAASNTVPPPTTFRRRLHCRAPSFSAGATASATTVATVALNLDGKLSPLIRYPEFCTISASSSSFPYVSGSF</sequence>
<accession>A0AAN9S121</accession>
<gene>
    <name evidence="2" type="ORF">VNO78_27061</name>
</gene>
<feature type="chain" id="PRO_5042865186" description="Secreted protein" evidence="1">
    <location>
        <begin position="20"/>
        <end position="95"/>
    </location>
</feature>
<comment type="caution">
    <text evidence="2">The sequence shown here is derived from an EMBL/GenBank/DDBJ whole genome shotgun (WGS) entry which is preliminary data.</text>
</comment>
<evidence type="ECO:0000313" key="2">
    <source>
        <dbReference type="EMBL" id="KAK7386726.1"/>
    </source>
</evidence>
<dbReference type="Proteomes" id="UP001386955">
    <property type="component" value="Unassembled WGS sequence"/>
</dbReference>
<dbReference type="EMBL" id="JAYMYS010000007">
    <property type="protein sequence ID" value="KAK7386726.1"/>
    <property type="molecule type" value="Genomic_DNA"/>
</dbReference>
<evidence type="ECO:0000256" key="1">
    <source>
        <dbReference type="SAM" id="SignalP"/>
    </source>
</evidence>
<keyword evidence="3" id="KW-1185">Reference proteome</keyword>
<name>A0AAN9S121_PSOTE</name>
<reference evidence="2 3" key="1">
    <citation type="submission" date="2024-01" db="EMBL/GenBank/DDBJ databases">
        <title>The genomes of 5 underutilized Papilionoideae crops provide insights into root nodulation and disease resistanc.</title>
        <authorList>
            <person name="Jiang F."/>
        </authorList>
    </citation>
    <scope>NUCLEOTIDE SEQUENCE [LARGE SCALE GENOMIC DNA]</scope>
    <source>
        <strain evidence="2">DUOXIRENSHENG_FW03</strain>
        <tissue evidence="2">Leaves</tissue>
    </source>
</reference>
<protein>
    <recommendedName>
        <fullName evidence="4">Secreted protein</fullName>
    </recommendedName>
</protein>
<proteinExistence type="predicted"/>